<evidence type="ECO:0000313" key="2">
    <source>
        <dbReference type="Proteomes" id="UP000181790"/>
    </source>
</evidence>
<dbReference type="OrthoDB" id="957491at2"/>
<protein>
    <submittedName>
        <fullName evidence="1">Uncharacterized protein</fullName>
    </submittedName>
</protein>
<evidence type="ECO:0000313" key="1">
    <source>
        <dbReference type="EMBL" id="OIN60820.1"/>
    </source>
</evidence>
<name>A0A1S2VR03_9BACT</name>
<sequence length="115" mass="13139">MESCNFKTLHIDPKNGYVLQCTHCGRITIGFGIITVSRTLPEFYKFVHDTHSCYQHYAATGQNPKIRNIPFWQLSSYSCLTMSLNDLSRLGELLDFAVGKLYIDQFISTLPTNQN</sequence>
<accession>A0A1S2VR03</accession>
<proteinExistence type="predicted"/>
<dbReference type="RefSeq" id="WP_071501324.1">
    <property type="nucleotide sequence ID" value="NZ_MORL01000001.1"/>
</dbReference>
<reference evidence="1 2" key="1">
    <citation type="submission" date="2016-10" db="EMBL/GenBank/DDBJ databases">
        <title>Arsenicibacter rosenii gen. nov., sp. nov., an efficient arsenic-methylating bacterium isolated from an arsenic-contaminated paddy soil.</title>
        <authorList>
            <person name="Huang K."/>
        </authorList>
    </citation>
    <scope>NUCLEOTIDE SEQUENCE [LARGE SCALE GENOMIC DNA]</scope>
    <source>
        <strain evidence="1 2">SM-1</strain>
    </source>
</reference>
<dbReference type="EMBL" id="MORL01000001">
    <property type="protein sequence ID" value="OIN60820.1"/>
    <property type="molecule type" value="Genomic_DNA"/>
</dbReference>
<organism evidence="1 2">
    <name type="scientific">Arsenicibacter rosenii</name>
    <dbReference type="NCBI Taxonomy" id="1750698"/>
    <lineage>
        <taxon>Bacteria</taxon>
        <taxon>Pseudomonadati</taxon>
        <taxon>Bacteroidota</taxon>
        <taxon>Cytophagia</taxon>
        <taxon>Cytophagales</taxon>
        <taxon>Spirosomataceae</taxon>
        <taxon>Arsenicibacter</taxon>
    </lineage>
</organism>
<gene>
    <name evidence="1" type="ORF">BLX24_01610</name>
</gene>
<dbReference type="AlphaFoldDB" id="A0A1S2VR03"/>
<keyword evidence="2" id="KW-1185">Reference proteome</keyword>
<dbReference type="Proteomes" id="UP000181790">
    <property type="component" value="Unassembled WGS sequence"/>
</dbReference>
<comment type="caution">
    <text evidence="1">The sequence shown here is derived from an EMBL/GenBank/DDBJ whole genome shotgun (WGS) entry which is preliminary data.</text>
</comment>